<comment type="subcellular location">
    <subcellularLocation>
        <location evidence="1">Cell membrane</location>
        <topology evidence="1">Multi-pass membrane protein</topology>
    </subcellularLocation>
</comment>
<comment type="caution">
    <text evidence="4">The sequence shown here is derived from an EMBL/GenBank/DDBJ whole genome shotgun (WGS) entry which is preliminary data.</text>
</comment>
<evidence type="ECO:0000313" key="5">
    <source>
        <dbReference type="Proteomes" id="UP001159405"/>
    </source>
</evidence>
<dbReference type="PANTHER" id="PTHR22750">
    <property type="entry name" value="G-PROTEIN COUPLED RECEPTOR"/>
    <property type="match status" value="1"/>
</dbReference>
<evidence type="ECO:0000256" key="3">
    <source>
        <dbReference type="SAM" id="Phobius"/>
    </source>
</evidence>
<organism evidence="4 5">
    <name type="scientific">Porites lobata</name>
    <dbReference type="NCBI Taxonomy" id="104759"/>
    <lineage>
        <taxon>Eukaryota</taxon>
        <taxon>Metazoa</taxon>
        <taxon>Cnidaria</taxon>
        <taxon>Anthozoa</taxon>
        <taxon>Hexacorallia</taxon>
        <taxon>Scleractinia</taxon>
        <taxon>Fungiina</taxon>
        <taxon>Poritidae</taxon>
        <taxon>Porites</taxon>
    </lineage>
</organism>
<gene>
    <name evidence="4" type="ORF">PLOB_00016319</name>
</gene>
<proteinExistence type="predicted"/>
<evidence type="ECO:0008006" key="6">
    <source>
        <dbReference type="Google" id="ProtNLM"/>
    </source>
</evidence>
<evidence type="ECO:0000313" key="4">
    <source>
        <dbReference type="EMBL" id="CAH3034201.1"/>
    </source>
</evidence>
<keyword evidence="2" id="KW-1003">Cell membrane</keyword>
<feature type="transmembrane region" description="Helical" evidence="3">
    <location>
        <begin position="71"/>
        <end position="93"/>
    </location>
</feature>
<keyword evidence="3" id="KW-0812">Transmembrane</keyword>
<keyword evidence="3" id="KW-0472">Membrane</keyword>
<sequence>MANVISGYVLCSVSLHTMTAIAVDRLLSLLLGIRYRQVVTSKRICITLTVTWVWSFAGTSSVLWNPLVARWWIYFIIPLCLVTPGICYAKFFITLRGHSQV</sequence>
<feature type="non-terminal residue" evidence="4">
    <location>
        <position position="101"/>
    </location>
</feature>
<reference evidence="4 5" key="1">
    <citation type="submission" date="2022-05" db="EMBL/GenBank/DDBJ databases">
        <authorList>
            <consortium name="Genoscope - CEA"/>
            <person name="William W."/>
        </authorList>
    </citation>
    <scope>NUCLEOTIDE SEQUENCE [LARGE SCALE GENOMIC DNA]</scope>
</reference>
<feature type="transmembrane region" description="Helical" evidence="3">
    <location>
        <begin position="6"/>
        <end position="32"/>
    </location>
</feature>
<evidence type="ECO:0000256" key="2">
    <source>
        <dbReference type="ARBA" id="ARBA00022475"/>
    </source>
</evidence>
<dbReference type="Gene3D" id="1.20.1070.10">
    <property type="entry name" value="Rhodopsin 7-helix transmembrane proteins"/>
    <property type="match status" value="1"/>
</dbReference>
<accession>A0ABN8MRC4</accession>
<name>A0ABN8MRC4_9CNID</name>
<dbReference type="SUPFAM" id="SSF81321">
    <property type="entry name" value="Family A G protein-coupled receptor-like"/>
    <property type="match status" value="1"/>
</dbReference>
<dbReference type="EMBL" id="CALNXK010000002">
    <property type="protein sequence ID" value="CAH3034201.1"/>
    <property type="molecule type" value="Genomic_DNA"/>
</dbReference>
<keyword evidence="5" id="KW-1185">Reference proteome</keyword>
<feature type="transmembrane region" description="Helical" evidence="3">
    <location>
        <begin position="44"/>
        <end position="65"/>
    </location>
</feature>
<keyword evidence="3" id="KW-1133">Transmembrane helix</keyword>
<protein>
    <recommendedName>
        <fullName evidence="6">G-protein coupled receptors family 1 profile domain-containing protein</fullName>
    </recommendedName>
</protein>
<dbReference type="Proteomes" id="UP001159405">
    <property type="component" value="Unassembled WGS sequence"/>
</dbReference>
<evidence type="ECO:0000256" key="1">
    <source>
        <dbReference type="ARBA" id="ARBA00004651"/>
    </source>
</evidence>